<proteinExistence type="predicted"/>
<protein>
    <submittedName>
        <fullName evidence="3">Uncharacterized protein</fullName>
    </submittedName>
</protein>
<dbReference type="AlphaFoldDB" id="A0A915E878"/>
<evidence type="ECO:0000256" key="1">
    <source>
        <dbReference type="SAM" id="MobiDB-lite"/>
    </source>
</evidence>
<dbReference type="WBParaSite" id="jg3884">
    <property type="protein sequence ID" value="jg3884"/>
    <property type="gene ID" value="jg3884"/>
</dbReference>
<feature type="compositionally biased region" description="Basic residues" evidence="1">
    <location>
        <begin position="41"/>
        <end position="50"/>
    </location>
</feature>
<feature type="region of interest" description="Disordered" evidence="1">
    <location>
        <begin position="352"/>
        <end position="389"/>
    </location>
</feature>
<reference evidence="3" key="1">
    <citation type="submission" date="2022-11" db="UniProtKB">
        <authorList>
            <consortium name="WormBaseParasite"/>
        </authorList>
    </citation>
    <scope>IDENTIFICATION</scope>
</reference>
<accession>A0A915E878</accession>
<keyword evidence="2" id="KW-1185">Reference proteome</keyword>
<name>A0A915E878_9BILA</name>
<sequence>MPSSSENVLPICRLNRYVLSSRKLFGWTKAAAGRNSISKESKRKGPRVKSHHNDSYTEEAPEWSEKFNQITSEVPPAFPKPAEPFVQEVVERFAERGKRILLPLADEDAMKMVVQPFQKLINRGVDPDFLVRMCLQHEQLFRAISKNGQEFINVLSAIKSVAQMSFKEVIIFAADWADELAKGTADDVNARLRVFLGRGVEAGKEMRKVIESCPMVLFDSTPQVMDTNWEAISNFFSAKDVLIMCCFHPHIGLIPYKELELRYEYIYGHMGIEPSEFLECTSWPEMDLKEIMMRHSCLKKTGKYVTPDEKRPQLKMENPPMSRIFDTNDREFAGVAGISKEEWLFYKQVFQKEEEKEDKERPYEKVRPNTRKMYERRVKEDVEKVDGEL</sequence>
<feature type="region of interest" description="Disordered" evidence="1">
    <location>
        <begin position="35"/>
        <end position="62"/>
    </location>
</feature>
<evidence type="ECO:0000313" key="3">
    <source>
        <dbReference type="WBParaSite" id="jg3884"/>
    </source>
</evidence>
<dbReference type="Proteomes" id="UP000887574">
    <property type="component" value="Unplaced"/>
</dbReference>
<organism evidence="2 3">
    <name type="scientific">Ditylenchus dipsaci</name>
    <dbReference type="NCBI Taxonomy" id="166011"/>
    <lineage>
        <taxon>Eukaryota</taxon>
        <taxon>Metazoa</taxon>
        <taxon>Ecdysozoa</taxon>
        <taxon>Nematoda</taxon>
        <taxon>Chromadorea</taxon>
        <taxon>Rhabditida</taxon>
        <taxon>Tylenchina</taxon>
        <taxon>Tylenchomorpha</taxon>
        <taxon>Sphaerularioidea</taxon>
        <taxon>Anguinidae</taxon>
        <taxon>Anguininae</taxon>
        <taxon>Ditylenchus</taxon>
    </lineage>
</organism>
<evidence type="ECO:0000313" key="2">
    <source>
        <dbReference type="Proteomes" id="UP000887574"/>
    </source>
</evidence>
<dbReference type="InterPro" id="IPR038538">
    <property type="entry name" value="MTERF_sf"/>
</dbReference>
<dbReference type="Gene3D" id="1.25.70.10">
    <property type="entry name" value="Transcription termination factor 3, mitochondrial"/>
    <property type="match status" value="1"/>
</dbReference>